<dbReference type="AlphaFoldDB" id="A0A1X2IKX3"/>
<feature type="compositionally biased region" description="Acidic residues" evidence="1">
    <location>
        <begin position="401"/>
        <end position="411"/>
    </location>
</feature>
<reference evidence="2 3" key="1">
    <citation type="submission" date="2016-07" db="EMBL/GenBank/DDBJ databases">
        <title>Pervasive Adenine N6-methylation of Active Genes in Fungi.</title>
        <authorList>
            <consortium name="DOE Joint Genome Institute"/>
            <person name="Mondo S.J."/>
            <person name="Dannebaum R.O."/>
            <person name="Kuo R.C."/>
            <person name="Labutti K."/>
            <person name="Haridas S."/>
            <person name="Kuo A."/>
            <person name="Salamov A."/>
            <person name="Ahrendt S.R."/>
            <person name="Lipzen A."/>
            <person name="Sullivan W."/>
            <person name="Andreopoulos W.B."/>
            <person name="Clum A."/>
            <person name="Lindquist E."/>
            <person name="Daum C."/>
            <person name="Ramamoorthy G.K."/>
            <person name="Gryganskyi A."/>
            <person name="Culley D."/>
            <person name="Magnuson J.K."/>
            <person name="James T.Y."/>
            <person name="O'Malley M.A."/>
            <person name="Stajich J.E."/>
            <person name="Spatafora J.W."/>
            <person name="Visel A."/>
            <person name="Grigoriev I.V."/>
        </authorList>
    </citation>
    <scope>NUCLEOTIDE SEQUENCE [LARGE SCALE GENOMIC DNA]</scope>
    <source>
        <strain evidence="2 3">NRRL 1336</strain>
    </source>
</reference>
<feature type="region of interest" description="Disordered" evidence="1">
    <location>
        <begin position="547"/>
        <end position="675"/>
    </location>
</feature>
<feature type="compositionally biased region" description="Low complexity" evidence="1">
    <location>
        <begin position="610"/>
        <end position="621"/>
    </location>
</feature>
<dbReference type="EMBL" id="MCGE01000009">
    <property type="protein sequence ID" value="ORZ18170.1"/>
    <property type="molecule type" value="Genomic_DNA"/>
</dbReference>
<evidence type="ECO:0008006" key="4">
    <source>
        <dbReference type="Google" id="ProtNLM"/>
    </source>
</evidence>
<evidence type="ECO:0000313" key="2">
    <source>
        <dbReference type="EMBL" id="ORZ18170.1"/>
    </source>
</evidence>
<dbReference type="InterPro" id="IPR014752">
    <property type="entry name" value="Arrestin-like_C"/>
</dbReference>
<feature type="region of interest" description="Disordered" evidence="1">
    <location>
        <begin position="740"/>
        <end position="765"/>
    </location>
</feature>
<feature type="compositionally biased region" description="Pro residues" evidence="1">
    <location>
        <begin position="878"/>
        <end position="890"/>
    </location>
</feature>
<dbReference type="STRING" id="90262.A0A1X2IKX3"/>
<protein>
    <recommendedName>
        <fullName evidence="4">Arrestin C-terminal-like domain-containing protein</fullName>
    </recommendedName>
</protein>
<feature type="compositionally biased region" description="Polar residues" evidence="1">
    <location>
        <begin position="589"/>
        <end position="599"/>
    </location>
</feature>
<feature type="region of interest" description="Disordered" evidence="1">
    <location>
        <begin position="381"/>
        <end position="445"/>
    </location>
</feature>
<feature type="compositionally biased region" description="Polar residues" evidence="1">
    <location>
        <begin position="423"/>
        <end position="442"/>
    </location>
</feature>
<sequence length="927" mass="101874">MKDGFKSITIEPFNGYLDFQGPVNPEKPSGNIVLKGDIRLELTKAVKVKSAALKFKGNSRVCHQNSLESIDISTPILPKLKTQLFSSTTSLGPGEVTLPWEIEILNIYPSSVMIKRASISYKIELTISLGLNRSVTAEYPIVLKRHLLPCLEVSPLVQPKLYTKTISTKFHYEINAPRIVCVAQQTMPMAIKLLTIGAQKRVLSIRTQVLQVELYRCSALPKTDADMTKFKSHSLGQKGNGSTPVKKGEANKYAKYTKRTAPAIVHTLDETQPMPTNQPLLIRHPLGEYLTMGLESPLAAIYHQLEITFQFGAKFEDIRAKIPVLITSAAPTQSTTSRQLSNSSGGRNRQHQPMPLPLYPFEKIPVVEPISVMDEMRMNRNASSIRAPTPTPTSNSSDSATVDDDEEEEDVGSYIEIMDDLPRNNTNMGSITENKTNPDDSITSGLLNTTTSLSLSSHSLRRARSAADLTTTPLDHGLTTEKPGTQTLKIPEQPRHHQEHHQRHLTNATVAPPSLPIPNKPTLVTPTTEDTSPHAQSKRLLNNSMERASGMWPRPGTEVPHQWRRRSSSQPYLYTDRMPSNPAKDSKRYNPNLTITPPSIKTLRSLAHPTASNATSAAVTSSKDDSSPLGANDDSSLLGASESSVSFSSSASESASNASSNYELQSRPISPTFSPAPGLPSLIPLRPQEANPVALLEESFILSPGSMASTPGHPLLPDLLSPTRHRLHRASLQYTQGYIYNNKKSNNNNNNNSSSSNNGGDSGLSRASVISTAQSSVLDPDEDMMRMMQAMDVQYRHQMEQKQQQSSLEQHYTYAELPPIPTADVRRRRHTTIYYADDSSNDEDDDNDTFITSGDGMMYDSTCTTAAGQPCVDGFVPPPIAVSPLPPPPLQQQAQEKTDGDEEEQDDENEPVCLCPKHGVIVTNRRL</sequence>
<feature type="region of interest" description="Disordered" evidence="1">
    <location>
        <begin position="464"/>
        <end position="517"/>
    </location>
</feature>
<gene>
    <name evidence="2" type="ORF">BCR42DRAFT_413284</name>
</gene>
<evidence type="ECO:0000256" key="1">
    <source>
        <dbReference type="SAM" id="MobiDB-lite"/>
    </source>
</evidence>
<name>A0A1X2IKX3_9FUNG</name>
<comment type="caution">
    <text evidence="2">The sequence shown here is derived from an EMBL/GenBank/DDBJ whole genome shotgun (WGS) entry which is preliminary data.</text>
</comment>
<feature type="compositionally biased region" description="Acidic residues" evidence="1">
    <location>
        <begin position="899"/>
        <end position="910"/>
    </location>
</feature>
<feature type="region of interest" description="Disordered" evidence="1">
    <location>
        <begin position="331"/>
        <end position="357"/>
    </location>
</feature>
<evidence type="ECO:0000313" key="3">
    <source>
        <dbReference type="Proteomes" id="UP000193560"/>
    </source>
</evidence>
<feature type="compositionally biased region" description="Low complexity" evidence="1">
    <location>
        <begin position="635"/>
        <end position="661"/>
    </location>
</feature>
<dbReference type="Proteomes" id="UP000193560">
    <property type="component" value="Unassembled WGS sequence"/>
</dbReference>
<feature type="region of interest" description="Disordered" evidence="1">
    <location>
        <begin position="878"/>
        <end position="915"/>
    </location>
</feature>
<feature type="compositionally biased region" description="Low complexity" evidence="1">
    <location>
        <begin position="741"/>
        <end position="758"/>
    </location>
</feature>
<keyword evidence="3" id="KW-1185">Reference proteome</keyword>
<feature type="compositionally biased region" description="Polar residues" evidence="1">
    <location>
        <begin position="662"/>
        <end position="673"/>
    </location>
</feature>
<dbReference type="Gene3D" id="2.60.40.640">
    <property type="match status" value="1"/>
</dbReference>
<accession>A0A1X2IKX3</accession>
<feature type="compositionally biased region" description="Polar residues" evidence="1">
    <location>
        <begin position="331"/>
        <end position="347"/>
    </location>
</feature>
<proteinExistence type="predicted"/>
<dbReference type="OrthoDB" id="2333384at2759"/>
<organism evidence="2 3">
    <name type="scientific">Absidia repens</name>
    <dbReference type="NCBI Taxonomy" id="90262"/>
    <lineage>
        <taxon>Eukaryota</taxon>
        <taxon>Fungi</taxon>
        <taxon>Fungi incertae sedis</taxon>
        <taxon>Mucoromycota</taxon>
        <taxon>Mucoromycotina</taxon>
        <taxon>Mucoromycetes</taxon>
        <taxon>Mucorales</taxon>
        <taxon>Cunninghamellaceae</taxon>
        <taxon>Absidia</taxon>
    </lineage>
</organism>